<reference evidence="6 7" key="1">
    <citation type="journal article" date="2014" name="Int. J. Syst. Evol. Microbiol.">
        <title>Celeribacter indicus sp. nov., a polycyclic aromatic hydrocarbon-degrading bacterium from deep-sea sediment and reclassification of Huaishuia halophila as Celeribacter halophilus comb. nov.</title>
        <authorList>
            <person name="Lai Q."/>
            <person name="Cao J."/>
            <person name="Yuan J."/>
            <person name="Li F."/>
            <person name="Shao Z."/>
        </authorList>
    </citation>
    <scope>NUCLEOTIDE SEQUENCE [LARGE SCALE GENOMIC DNA]</scope>
    <source>
        <strain evidence="6">P73</strain>
    </source>
</reference>
<evidence type="ECO:0000256" key="2">
    <source>
        <dbReference type="ARBA" id="ARBA00022989"/>
    </source>
</evidence>
<evidence type="ECO:0000256" key="3">
    <source>
        <dbReference type="ARBA" id="ARBA00023136"/>
    </source>
</evidence>
<dbReference type="Gene3D" id="1.20.1250.20">
    <property type="entry name" value="MFS general substrate transporter like domains"/>
    <property type="match status" value="2"/>
</dbReference>
<feature type="transmembrane region" description="Helical" evidence="4">
    <location>
        <begin position="222"/>
        <end position="247"/>
    </location>
</feature>
<dbReference type="InterPro" id="IPR036259">
    <property type="entry name" value="MFS_trans_sf"/>
</dbReference>
<protein>
    <submittedName>
        <fullName evidence="6">Major facilitator superfamily protein</fullName>
    </submittedName>
</protein>
<dbReference type="PANTHER" id="PTHR43129">
    <property type="entry name" value="FOSMIDOMYCIN RESISTANCE PROTEIN"/>
    <property type="match status" value="1"/>
</dbReference>
<feature type="domain" description="Major facilitator superfamily (MFS) profile" evidence="5">
    <location>
        <begin position="17"/>
        <end position="398"/>
    </location>
</feature>
<organism evidence="6 7">
    <name type="scientific">Celeribacter indicus</name>
    <dbReference type="NCBI Taxonomy" id="1208324"/>
    <lineage>
        <taxon>Bacteria</taxon>
        <taxon>Pseudomonadati</taxon>
        <taxon>Pseudomonadota</taxon>
        <taxon>Alphaproteobacteria</taxon>
        <taxon>Rhodobacterales</taxon>
        <taxon>Roseobacteraceae</taxon>
        <taxon>Celeribacter</taxon>
    </lineage>
</organism>
<keyword evidence="7" id="KW-1185">Reference proteome</keyword>
<feature type="transmembrane region" description="Helical" evidence="4">
    <location>
        <begin position="143"/>
        <end position="164"/>
    </location>
</feature>
<name>A0A0B5DZ53_9RHOB</name>
<dbReference type="CDD" id="cd17478">
    <property type="entry name" value="MFS_FsR"/>
    <property type="match status" value="1"/>
</dbReference>
<dbReference type="InterPro" id="IPR011701">
    <property type="entry name" value="MFS"/>
</dbReference>
<dbReference type="Proteomes" id="UP000031521">
    <property type="component" value="Chromosome"/>
</dbReference>
<feature type="transmembrane region" description="Helical" evidence="4">
    <location>
        <begin position="170"/>
        <end position="191"/>
    </location>
</feature>
<dbReference type="PROSITE" id="PS50850">
    <property type="entry name" value="MFS"/>
    <property type="match status" value="1"/>
</dbReference>
<evidence type="ECO:0000259" key="5">
    <source>
        <dbReference type="PROSITE" id="PS50850"/>
    </source>
</evidence>
<dbReference type="GO" id="GO:0022857">
    <property type="term" value="F:transmembrane transporter activity"/>
    <property type="evidence" value="ECO:0007669"/>
    <property type="project" value="InterPro"/>
</dbReference>
<dbReference type="EMBL" id="CP004393">
    <property type="protein sequence ID" value="AJE46011.1"/>
    <property type="molecule type" value="Genomic_DNA"/>
</dbReference>
<feature type="transmembrane region" description="Helical" evidence="4">
    <location>
        <begin position="16"/>
        <end position="42"/>
    </location>
</feature>
<gene>
    <name evidence="6" type="ORF">P73_1296</name>
</gene>
<dbReference type="AlphaFoldDB" id="A0A0B5DZ53"/>
<keyword evidence="2 4" id="KW-1133">Transmembrane helix</keyword>
<dbReference type="RefSeq" id="WP_043868974.1">
    <property type="nucleotide sequence ID" value="NZ_CP004393.1"/>
</dbReference>
<dbReference type="HOGENOM" id="CLU_040537_2_0_5"/>
<evidence type="ECO:0000313" key="6">
    <source>
        <dbReference type="EMBL" id="AJE46011.1"/>
    </source>
</evidence>
<keyword evidence="1 4" id="KW-0812">Transmembrane</keyword>
<sequence>MSDQAARYLSPRARQLPLLAVSTSHFLNDLLQALLIASYPLIHTDLALDFSQLGLLTLVYQFTASVFQPLVGAFTDRHAPRWSLMLGMSLSGSGIFTLGMADSYAWLLIASVLLGFGSAIFHPEAARLARRWAREKLGWGQSLFQLGGSLGSMAGPLVTALVVLPNGQGSIAWFSALAAVGVLLAVFLWSADASPSETGNMAPVTTIAQTAPMSEAAPTGQLGVLFALVCAKYVYLACFGSYLVFYLETEFDVPVASGLVVLFCFHAATAGGGLIGGTVSDRIGTRRVIAFSFWGAVPFALAFPHLGLFPAVAAAILASAIIASAFPAIVVHAQGLAPSRIGVVSGLFYGTAFGVGGLASAAFGWLADVTSIATTFDMTAWCPLVGLIALRLRENRPERSEA</sequence>
<dbReference type="GO" id="GO:0005886">
    <property type="term" value="C:plasma membrane"/>
    <property type="evidence" value="ECO:0007669"/>
    <property type="project" value="TreeGrafter"/>
</dbReference>
<dbReference type="KEGG" id="cid:P73_1296"/>
<feature type="transmembrane region" description="Helical" evidence="4">
    <location>
        <begin position="343"/>
        <end position="366"/>
    </location>
</feature>
<dbReference type="SUPFAM" id="SSF103473">
    <property type="entry name" value="MFS general substrate transporter"/>
    <property type="match status" value="1"/>
</dbReference>
<feature type="transmembrane region" description="Helical" evidence="4">
    <location>
        <begin position="54"/>
        <end position="75"/>
    </location>
</feature>
<accession>A0A0B5DZ53</accession>
<feature type="transmembrane region" description="Helical" evidence="4">
    <location>
        <begin position="312"/>
        <end position="331"/>
    </location>
</feature>
<evidence type="ECO:0000256" key="1">
    <source>
        <dbReference type="ARBA" id="ARBA00022692"/>
    </source>
</evidence>
<dbReference type="OrthoDB" id="9770492at2"/>
<dbReference type="STRING" id="1208324.P73_1296"/>
<keyword evidence="3 4" id="KW-0472">Membrane</keyword>
<dbReference type="PANTHER" id="PTHR43129:SF1">
    <property type="entry name" value="FOSMIDOMYCIN RESISTANCE PROTEIN"/>
    <property type="match status" value="1"/>
</dbReference>
<feature type="transmembrane region" description="Helical" evidence="4">
    <location>
        <begin position="372"/>
        <end position="390"/>
    </location>
</feature>
<dbReference type="InterPro" id="IPR020846">
    <property type="entry name" value="MFS_dom"/>
</dbReference>
<evidence type="ECO:0000256" key="4">
    <source>
        <dbReference type="SAM" id="Phobius"/>
    </source>
</evidence>
<proteinExistence type="predicted"/>
<feature type="transmembrane region" description="Helical" evidence="4">
    <location>
        <begin position="253"/>
        <end position="276"/>
    </location>
</feature>
<feature type="transmembrane region" description="Helical" evidence="4">
    <location>
        <begin position="82"/>
        <end position="98"/>
    </location>
</feature>
<evidence type="ECO:0000313" key="7">
    <source>
        <dbReference type="Proteomes" id="UP000031521"/>
    </source>
</evidence>
<feature type="transmembrane region" description="Helical" evidence="4">
    <location>
        <begin position="104"/>
        <end position="122"/>
    </location>
</feature>
<dbReference type="Pfam" id="PF07690">
    <property type="entry name" value="MFS_1"/>
    <property type="match status" value="1"/>
</dbReference>
<feature type="transmembrane region" description="Helical" evidence="4">
    <location>
        <begin position="288"/>
        <end position="306"/>
    </location>
</feature>